<sequence length="206" mass="23833">MNNQNLRETLYHLSDWIMRLIYLNLLWIAFTLLGLVLFGWAPASIAAQTILRKWMISEQPFNTLQFFWKTYRKEFMNSQKANGFILFTGSLLIIDLAFFMSGHTHLFILGRFFTAQLIVVFIVICLYSFSFYTHFQMSYFVVIKTSIKLAIKHPLNTILTLLGLLSLCCVLYLVPGLIALCGSSVLGLWCMYRSMRVLNQSQAVQN</sequence>
<name>A0ACD4RG59_9BACI</name>
<proteinExistence type="predicted"/>
<organism evidence="1 2">
    <name type="scientific">Metabacillus hrfriensis</name>
    <dbReference type="NCBI Taxonomy" id="3048891"/>
    <lineage>
        <taxon>Bacteria</taxon>
        <taxon>Bacillati</taxon>
        <taxon>Bacillota</taxon>
        <taxon>Bacilli</taxon>
        <taxon>Bacillales</taxon>
        <taxon>Bacillaceae</taxon>
        <taxon>Metabacillus</taxon>
    </lineage>
</organism>
<reference evidence="2" key="1">
    <citation type="journal article" date="2025" name="Aquaculture">
        <title>Assessment of the bioflocculant production and safety properties of Metabacillus hrfriensis sp. nov. based on phenotypic and whole-genome sequencing analysis.</title>
        <authorList>
            <person name="Zhang R."/>
            <person name="Zhao Z."/>
            <person name="Luo L."/>
            <person name="Wang S."/>
            <person name="Guo K."/>
            <person name="Xu W."/>
        </authorList>
    </citation>
    <scope>NUCLEOTIDE SEQUENCE [LARGE SCALE GENOMIC DNA]</scope>
    <source>
        <strain evidence="2">CT-WN-B3</strain>
    </source>
</reference>
<evidence type="ECO:0000313" key="2">
    <source>
        <dbReference type="Proteomes" id="UP001226091"/>
    </source>
</evidence>
<evidence type="ECO:0000313" key="1">
    <source>
        <dbReference type="EMBL" id="WHZ59367.1"/>
    </source>
</evidence>
<dbReference type="Proteomes" id="UP001226091">
    <property type="component" value="Chromosome"/>
</dbReference>
<dbReference type="EMBL" id="CP126116">
    <property type="protein sequence ID" value="WHZ59367.1"/>
    <property type="molecule type" value="Genomic_DNA"/>
</dbReference>
<protein>
    <submittedName>
        <fullName evidence="1">DUF624 domain-containing protein</fullName>
    </submittedName>
</protein>
<accession>A0ACD4RG59</accession>
<keyword evidence="2" id="KW-1185">Reference proteome</keyword>
<gene>
    <name evidence="1" type="ORF">QLQ22_08605</name>
</gene>